<name>A0A8S1KPW4_PARPR</name>
<organism evidence="7 8">
    <name type="scientific">Paramecium primaurelia</name>
    <dbReference type="NCBI Taxonomy" id="5886"/>
    <lineage>
        <taxon>Eukaryota</taxon>
        <taxon>Sar</taxon>
        <taxon>Alveolata</taxon>
        <taxon>Ciliophora</taxon>
        <taxon>Intramacronucleata</taxon>
        <taxon>Oligohymenophorea</taxon>
        <taxon>Peniculida</taxon>
        <taxon>Parameciidae</taxon>
        <taxon>Paramecium</taxon>
    </lineage>
</organism>
<dbReference type="FunFam" id="1.10.510.10:FF:000098">
    <property type="entry name" value="Mitogen-activated protein kinase 1"/>
    <property type="match status" value="1"/>
</dbReference>
<evidence type="ECO:0000259" key="6">
    <source>
        <dbReference type="PROSITE" id="PS50011"/>
    </source>
</evidence>
<evidence type="ECO:0000256" key="4">
    <source>
        <dbReference type="RuleBase" id="RU000304"/>
    </source>
</evidence>
<dbReference type="PROSITE" id="PS50011">
    <property type="entry name" value="PROTEIN_KINASE_DOM"/>
    <property type="match status" value="1"/>
</dbReference>
<keyword evidence="8" id="KW-1185">Reference proteome</keyword>
<evidence type="ECO:0000256" key="5">
    <source>
        <dbReference type="RuleBase" id="RU361165"/>
    </source>
</evidence>
<proteinExistence type="inferred from homology"/>
<dbReference type="PROSITE" id="PS00107">
    <property type="entry name" value="PROTEIN_KINASE_ATP"/>
    <property type="match status" value="1"/>
</dbReference>
<dbReference type="Proteomes" id="UP000688137">
    <property type="component" value="Unassembled WGS sequence"/>
</dbReference>
<dbReference type="SMART" id="SM00220">
    <property type="entry name" value="S_TKc"/>
    <property type="match status" value="1"/>
</dbReference>
<feature type="binding site" evidence="3">
    <location>
        <position position="75"/>
    </location>
    <ligand>
        <name>ATP</name>
        <dbReference type="ChEBI" id="CHEBI:30616"/>
    </ligand>
</feature>
<dbReference type="InterPro" id="IPR003527">
    <property type="entry name" value="MAP_kinase_CS"/>
</dbReference>
<dbReference type="OMA" id="DHIHQFF"/>
<comment type="caution">
    <text evidence="7">The sequence shown here is derived from an EMBL/GenBank/DDBJ whole genome shotgun (WGS) entry which is preliminary data.</text>
</comment>
<evidence type="ECO:0000256" key="2">
    <source>
        <dbReference type="ARBA" id="ARBA00022840"/>
    </source>
</evidence>
<comment type="similarity">
    <text evidence="5">Belongs to the protein kinase superfamily. Ser/Thr protein kinase family. MAP kinase subfamily.</text>
</comment>
<dbReference type="InterPro" id="IPR008271">
    <property type="entry name" value="Ser/Thr_kinase_AS"/>
</dbReference>
<reference evidence="7" key="1">
    <citation type="submission" date="2021-01" db="EMBL/GenBank/DDBJ databases">
        <authorList>
            <consortium name="Genoscope - CEA"/>
            <person name="William W."/>
        </authorList>
    </citation>
    <scope>NUCLEOTIDE SEQUENCE</scope>
</reference>
<dbReference type="PROSITE" id="PS01351">
    <property type="entry name" value="MAPK"/>
    <property type="match status" value="1"/>
</dbReference>
<dbReference type="InterPro" id="IPR050117">
    <property type="entry name" value="MAPK"/>
</dbReference>
<gene>
    <name evidence="7" type="ORF">PPRIM_AZ9-3.1.T0230050</name>
</gene>
<evidence type="ECO:0000256" key="1">
    <source>
        <dbReference type="ARBA" id="ARBA00022741"/>
    </source>
</evidence>
<keyword evidence="1 3" id="KW-0547">Nucleotide-binding</keyword>
<dbReference type="EC" id="2.7.11.24" evidence="5"/>
<evidence type="ECO:0000256" key="3">
    <source>
        <dbReference type="PROSITE-ProRule" id="PRU10141"/>
    </source>
</evidence>
<dbReference type="FunFam" id="3.30.200.20:FF:000815">
    <property type="entry name" value="Mitogen-activated protein kinase"/>
    <property type="match status" value="1"/>
</dbReference>
<comment type="catalytic activity">
    <reaction evidence="5">
        <text>L-threonyl-[protein] + ATP = O-phospho-L-threonyl-[protein] + ADP + H(+)</text>
        <dbReference type="Rhea" id="RHEA:46608"/>
        <dbReference type="Rhea" id="RHEA-COMP:11060"/>
        <dbReference type="Rhea" id="RHEA-COMP:11605"/>
        <dbReference type="ChEBI" id="CHEBI:15378"/>
        <dbReference type="ChEBI" id="CHEBI:30013"/>
        <dbReference type="ChEBI" id="CHEBI:30616"/>
        <dbReference type="ChEBI" id="CHEBI:61977"/>
        <dbReference type="ChEBI" id="CHEBI:456216"/>
        <dbReference type="EC" id="2.7.11.24"/>
    </reaction>
</comment>
<evidence type="ECO:0000313" key="8">
    <source>
        <dbReference type="Proteomes" id="UP000688137"/>
    </source>
</evidence>
<dbReference type="PROSITE" id="PS00108">
    <property type="entry name" value="PROTEIN_KINASE_ST"/>
    <property type="match status" value="1"/>
</dbReference>
<keyword evidence="5" id="KW-0460">Magnesium</keyword>
<keyword evidence="4" id="KW-0723">Serine/threonine-protein kinase</keyword>
<sequence length="427" mass="50027">MQQEFKLPQKIIQLYAKYQNKSQKVKKFQLQEHTFMLEDNYSPVEIIGSGAYGCVIQADDKNAKAEKDRQVAIKKIERAFEHRLYAKRTLRELKILRLMKHENIVELKTLLLPKSREEFEDVYMVTELLETDLAQVIKSDQVLTDEHIQLFLYQILRGLKYLHTAGILHRDLKPRNLLLNRNCDLKICDFGLGRAMADPSSSNNANIMTYYVETRWYRAPELLVSFKNYTPAVDIWSVGCILAELLLRKPFLRGDSTKRQVKLIFELLGTPNEAYIQSFQDEKVQNNLRKVIKETGPKQGIPLEQLFKNASKNALDLLRKLLTFDYRQRITVQQALEHPYLAQLHFEADEPSAQLVNQLEFEFEKYEMTREQIKDLLYEEILLYHFPEFQTSYEAKKKSGQSLISHVVNNENAKIFDPTADDDLDRD</sequence>
<feature type="domain" description="Protein kinase" evidence="6">
    <location>
        <begin position="41"/>
        <end position="341"/>
    </location>
</feature>
<keyword evidence="5" id="KW-0808">Transferase</keyword>
<dbReference type="Pfam" id="PF00069">
    <property type="entry name" value="Pkinase"/>
    <property type="match status" value="1"/>
</dbReference>
<dbReference type="PANTHER" id="PTHR24055">
    <property type="entry name" value="MITOGEN-ACTIVATED PROTEIN KINASE"/>
    <property type="match status" value="1"/>
</dbReference>
<dbReference type="InterPro" id="IPR000719">
    <property type="entry name" value="Prot_kinase_dom"/>
</dbReference>
<dbReference type="EMBL" id="CAJJDM010000021">
    <property type="protein sequence ID" value="CAD8055182.1"/>
    <property type="molecule type" value="Genomic_DNA"/>
</dbReference>
<keyword evidence="2 3" id="KW-0067">ATP-binding</keyword>
<keyword evidence="5" id="KW-0418">Kinase</keyword>
<evidence type="ECO:0000313" key="7">
    <source>
        <dbReference type="EMBL" id="CAD8055182.1"/>
    </source>
</evidence>
<comment type="activity regulation">
    <text evidence="5">Activated by threonine and tyrosine phosphorylation.</text>
</comment>
<protein>
    <recommendedName>
        <fullName evidence="5">Mitogen-activated protein kinase</fullName>
        <ecNumber evidence="5">2.7.11.24</ecNumber>
    </recommendedName>
</protein>
<accession>A0A8S1KPW4</accession>
<dbReference type="AlphaFoldDB" id="A0A8S1KPW4"/>
<dbReference type="CDD" id="cd07834">
    <property type="entry name" value="STKc_MAPK"/>
    <property type="match status" value="1"/>
</dbReference>
<dbReference type="GO" id="GO:0005524">
    <property type="term" value="F:ATP binding"/>
    <property type="evidence" value="ECO:0007669"/>
    <property type="project" value="UniProtKB-UniRule"/>
</dbReference>
<dbReference type="GO" id="GO:0004707">
    <property type="term" value="F:MAP kinase activity"/>
    <property type="evidence" value="ECO:0007669"/>
    <property type="project" value="UniProtKB-EC"/>
</dbReference>
<comment type="cofactor">
    <cofactor evidence="5">
        <name>Mg(2+)</name>
        <dbReference type="ChEBI" id="CHEBI:18420"/>
    </cofactor>
</comment>
<dbReference type="InterPro" id="IPR017441">
    <property type="entry name" value="Protein_kinase_ATP_BS"/>
</dbReference>